<dbReference type="PANTHER" id="PTHR31860">
    <property type="entry name" value="HEAT-INDUCIBLE TRANSCRIPTION REPRESSOR (DUF639)-RELATED"/>
    <property type="match status" value="1"/>
</dbReference>
<dbReference type="EMBL" id="OU466857">
    <property type="protein sequence ID" value="CAH2036181.1"/>
    <property type="molecule type" value="Genomic_DNA"/>
</dbReference>
<accession>A0AAU9R8X3</accession>
<evidence type="ECO:0000313" key="3">
    <source>
        <dbReference type="Proteomes" id="UP000836841"/>
    </source>
</evidence>
<evidence type="ECO:0000313" key="2">
    <source>
        <dbReference type="EMBL" id="CAH2036181.1"/>
    </source>
</evidence>
<dbReference type="Proteomes" id="UP000836841">
    <property type="component" value="Chromosome 1"/>
</dbReference>
<protein>
    <submittedName>
        <fullName evidence="2">Uncharacterized protein</fullName>
    </submittedName>
</protein>
<dbReference type="PANTHER" id="PTHR31860:SF6">
    <property type="entry name" value="HEAT-INDUCIBLE TRANSCRIPTION REPRESSOR (DUF639)"/>
    <property type="match status" value="1"/>
</dbReference>
<keyword evidence="1" id="KW-0812">Transmembrane</keyword>
<organism evidence="2 3">
    <name type="scientific">Thlaspi arvense</name>
    <name type="common">Field penny-cress</name>
    <dbReference type="NCBI Taxonomy" id="13288"/>
    <lineage>
        <taxon>Eukaryota</taxon>
        <taxon>Viridiplantae</taxon>
        <taxon>Streptophyta</taxon>
        <taxon>Embryophyta</taxon>
        <taxon>Tracheophyta</taxon>
        <taxon>Spermatophyta</taxon>
        <taxon>Magnoliopsida</taxon>
        <taxon>eudicotyledons</taxon>
        <taxon>Gunneridae</taxon>
        <taxon>Pentapetalae</taxon>
        <taxon>rosids</taxon>
        <taxon>malvids</taxon>
        <taxon>Brassicales</taxon>
        <taxon>Brassicaceae</taxon>
        <taxon>Thlaspideae</taxon>
        <taxon>Thlaspi</taxon>
    </lineage>
</organism>
<reference evidence="2 3" key="1">
    <citation type="submission" date="2022-03" db="EMBL/GenBank/DDBJ databases">
        <authorList>
            <person name="Nunn A."/>
            <person name="Chopra R."/>
            <person name="Nunn A."/>
            <person name="Contreras Garrido A."/>
        </authorList>
    </citation>
    <scope>NUCLEOTIDE SEQUENCE [LARGE SCALE GENOMIC DNA]</scope>
</reference>
<proteinExistence type="predicted"/>
<dbReference type="InterPro" id="IPR006927">
    <property type="entry name" value="DUF639"/>
</dbReference>
<name>A0AAU9R8X3_THLAR</name>
<keyword evidence="1" id="KW-0472">Membrane</keyword>
<gene>
    <name evidence="2" type="ORF">TAV2_LOCUS563</name>
</gene>
<keyword evidence="1" id="KW-1133">Transmembrane helix</keyword>
<sequence length="391" mass="43854">MARPEPVVMEFPELKGHTRRDYWLAIIREVLYVHRYINKFKIISGVAKDEAISKAVLGILRVQAIQELGLANPVRYESLLPFNLCDELPGGDHVLETLAEMSSSRVLDRTNKAKEGTLYSISASDMVSQLGLMFGSSPRGNSSSLVVGEVVVGDVNPLERAVKQSRKNYEKVVLAQETVNGVKVDGIDTNLAVMKELLLPVIEIGNWLLSLAYWDDTLKSSVFCLLSTFIIYRGWIGYVLAAAFIFVSGFIVLTRCFSNREKAMIELKVIAPPPMNTMEQLLAVQNAISQLEQLVQDANIVLLKLRALLLSLFPQASEKFAVAVVIAALILILVAWNIIILVVFLELFTRYSPPRRPSTERLIRRLKEWWFSIPAAPVVLEQRKDDSKKTK</sequence>
<feature type="transmembrane region" description="Helical" evidence="1">
    <location>
        <begin position="234"/>
        <end position="254"/>
    </location>
</feature>
<dbReference type="AlphaFoldDB" id="A0AAU9R8X3"/>
<evidence type="ECO:0000256" key="1">
    <source>
        <dbReference type="SAM" id="Phobius"/>
    </source>
</evidence>
<dbReference type="Pfam" id="PF04842">
    <property type="entry name" value="DUF639"/>
    <property type="match status" value="1"/>
</dbReference>
<keyword evidence="3" id="KW-1185">Reference proteome</keyword>
<feature type="transmembrane region" description="Helical" evidence="1">
    <location>
        <begin position="320"/>
        <end position="345"/>
    </location>
</feature>